<organism evidence="1 2">
    <name type="scientific">Paenibacillus baimaensis</name>
    <dbReference type="NCBI Taxonomy" id="2982185"/>
    <lineage>
        <taxon>Bacteria</taxon>
        <taxon>Bacillati</taxon>
        <taxon>Bacillota</taxon>
        <taxon>Bacilli</taxon>
        <taxon>Bacillales</taxon>
        <taxon>Paenibacillaceae</taxon>
        <taxon>Paenibacillus</taxon>
    </lineage>
</organism>
<keyword evidence="2" id="KW-1185">Reference proteome</keyword>
<evidence type="ECO:0000313" key="1">
    <source>
        <dbReference type="EMBL" id="MCU6792139.1"/>
    </source>
</evidence>
<dbReference type="Proteomes" id="UP001652445">
    <property type="component" value="Unassembled WGS sequence"/>
</dbReference>
<accession>A0ABT2UBY3</accession>
<gene>
    <name evidence="1" type="ORF">OB236_08370</name>
</gene>
<dbReference type="EMBL" id="JAOQIO010000019">
    <property type="protein sequence ID" value="MCU6792139.1"/>
    <property type="molecule type" value="Genomic_DNA"/>
</dbReference>
<comment type="caution">
    <text evidence="1">The sequence shown here is derived from an EMBL/GenBank/DDBJ whole genome shotgun (WGS) entry which is preliminary data.</text>
</comment>
<protein>
    <submittedName>
        <fullName evidence="1">Uncharacterized protein</fullName>
    </submittedName>
</protein>
<sequence>MKVNEKIIKMNGYLEAMAFLNLRPNHKYTFEFIWFDGNKLNEPSNLEYLADWCYEIRKVLLSWFFEVCEEYDMPEIPIKFQEPCVERSIMKEL</sequence>
<evidence type="ECO:0000313" key="2">
    <source>
        <dbReference type="Proteomes" id="UP001652445"/>
    </source>
</evidence>
<proteinExistence type="predicted"/>
<name>A0ABT2UBY3_9BACL</name>
<reference evidence="1 2" key="1">
    <citation type="submission" date="2022-09" db="EMBL/GenBank/DDBJ databases">
        <authorList>
            <person name="Han X.L."/>
            <person name="Wang Q."/>
            <person name="Lu T."/>
        </authorList>
    </citation>
    <scope>NUCLEOTIDE SEQUENCE [LARGE SCALE GENOMIC DNA]</scope>
    <source>
        <strain evidence="1 2">WQ 127069</strain>
    </source>
</reference>
<dbReference type="RefSeq" id="WP_262683542.1">
    <property type="nucleotide sequence ID" value="NZ_JAOQIO010000019.1"/>
</dbReference>